<keyword evidence="5" id="KW-0029">Amino-acid transport</keyword>
<dbReference type="InterPro" id="IPR027417">
    <property type="entry name" value="P-loop_NTPase"/>
</dbReference>
<dbReference type="GO" id="GO:0015807">
    <property type="term" value="P:L-amino acid transport"/>
    <property type="evidence" value="ECO:0007669"/>
    <property type="project" value="TreeGrafter"/>
</dbReference>
<organism evidence="7">
    <name type="scientific">Candidatus Kentrum sp. TC</name>
    <dbReference type="NCBI Taxonomy" id="2126339"/>
    <lineage>
        <taxon>Bacteria</taxon>
        <taxon>Pseudomonadati</taxon>
        <taxon>Pseudomonadota</taxon>
        <taxon>Gammaproteobacteria</taxon>
        <taxon>Candidatus Kentrum</taxon>
    </lineage>
</organism>
<dbReference type="GO" id="GO:0016887">
    <property type="term" value="F:ATP hydrolysis activity"/>
    <property type="evidence" value="ECO:0007669"/>
    <property type="project" value="InterPro"/>
</dbReference>
<dbReference type="SUPFAM" id="SSF52540">
    <property type="entry name" value="P-loop containing nucleoside triphosphate hydrolases"/>
    <property type="match status" value="1"/>
</dbReference>
<dbReference type="PANTHER" id="PTHR43820">
    <property type="entry name" value="HIGH-AFFINITY BRANCHED-CHAIN AMINO ACID TRANSPORT ATP-BINDING PROTEIN LIVF"/>
    <property type="match status" value="1"/>
</dbReference>
<evidence type="ECO:0000256" key="1">
    <source>
        <dbReference type="ARBA" id="ARBA00005417"/>
    </source>
</evidence>
<dbReference type="Gene3D" id="3.40.50.300">
    <property type="entry name" value="P-loop containing nucleotide triphosphate hydrolases"/>
    <property type="match status" value="1"/>
</dbReference>
<dbReference type="GO" id="GO:0005524">
    <property type="term" value="F:ATP binding"/>
    <property type="evidence" value="ECO:0007669"/>
    <property type="project" value="UniProtKB-KW"/>
</dbReference>
<dbReference type="InterPro" id="IPR003593">
    <property type="entry name" value="AAA+_ATPase"/>
</dbReference>
<comment type="similarity">
    <text evidence="1">Belongs to the ABC transporter superfamily.</text>
</comment>
<reference evidence="7" key="1">
    <citation type="submission" date="2019-02" db="EMBL/GenBank/DDBJ databases">
        <authorList>
            <person name="Gruber-Vodicka R. H."/>
            <person name="Seah K. B. B."/>
        </authorList>
    </citation>
    <scope>NUCLEOTIDE SEQUENCE</scope>
    <source>
        <strain evidence="7">BECK_BZ125</strain>
    </source>
</reference>
<evidence type="ECO:0000259" key="6">
    <source>
        <dbReference type="PROSITE" id="PS50893"/>
    </source>
</evidence>
<evidence type="ECO:0000256" key="2">
    <source>
        <dbReference type="ARBA" id="ARBA00022448"/>
    </source>
</evidence>
<evidence type="ECO:0000256" key="5">
    <source>
        <dbReference type="ARBA" id="ARBA00022970"/>
    </source>
</evidence>
<dbReference type="PROSITE" id="PS50893">
    <property type="entry name" value="ABC_TRANSPORTER_2"/>
    <property type="match status" value="1"/>
</dbReference>
<keyword evidence="2" id="KW-0813">Transport</keyword>
<evidence type="ECO:0000256" key="3">
    <source>
        <dbReference type="ARBA" id="ARBA00022741"/>
    </source>
</evidence>
<dbReference type="SMART" id="SM00382">
    <property type="entry name" value="AAA"/>
    <property type="match status" value="1"/>
</dbReference>
<dbReference type="PANTHER" id="PTHR43820:SF4">
    <property type="entry name" value="HIGH-AFFINITY BRANCHED-CHAIN AMINO ACID TRANSPORT ATP-BINDING PROTEIN LIVF"/>
    <property type="match status" value="1"/>
</dbReference>
<protein>
    <submittedName>
        <fullName evidence="7">Branched-chain amino acid transport system ATP-binding protein/urea transport system ATP-binding protein</fullName>
    </submittedName>
</protein>
<dbReference type="GO" id="GO:0015658">
    <property type="term" value="F:branched-chain amino acid transmembrane transporter activity"/>
    <property type="evidence" value="ECO:0007669"/>
    <property type="project" value="TreeGrafter"/>
</dbReference>
<keyword evidence="3" id="KW-0547">Nucleotide-binding</keyword>
<evidence type="ECO:0000313" key="7">
    <source>
        <dbReference type="EMBL" id="VFK41621.1"/>
    </source>
</evidence>
<dbReference type="InterPro" id="IPR003439">
    <property type="entry name" value="ABC_transporter-like_ATP-bd"/>
</dbReference>
<dbReference type="AlphaFoldDB" id="A0A450YJB3"/>
<proteinExistence type="inferred from homology"/>
<accession>A0A450YJB3</accession>
<dbReference type="InterPro" id="IPR052156">
    <property type="entry name" value="BCAA_Transport_ATP-bd_LivF"/>
</dbReference>
<dbReference type="Pfam" id="PF00005">
    <property type="entry name" value="ABC_tran"/>
    <property type="match status" value="1"/>
</dbReference>
<name>A0A450YJB3_9GAMM</name>
<feature type="domain" description="ABC transporter" evidence="6">
    <location>
        <begin position="5"/>
        <end position="230"/>
    </location>
</feature>
<dbReference type="EMBL" id="CAADFT010000012">
    <property type="protein sequence ID" value="VFK41621.1"/>
    <property type="molecule type" value="Genomic_DNA"/>
</dbReference>
<keyword evidence="4 7" id="KW-0067">ATP-binding</keyword>
<sequence>MTCQLRTENLCVGYGGQAVIDAISLTFSPDEITLVIGPNGAGKSTLLKAMVGEIKPWSGSVNYSDHQAGLEHLAYLPQADNVFLQKTVLKNLMVGKEGRFRSTSRERETVERFVEKNFPILMDKLFTPAHRLSGGLIQMTALARTILMDRLFMLLDEPTRGLSERQLNEIFPMVRKLLRNRDKGVIIVEHKIDLTLPICDRLVVLRGGKVSFDGPTKGIQGLRDVKEYYF</sequence>
<gene>
    <name evidence="7" type="ORF">BECKTC1821E_GA0114239_101253</name>
</gene>
<evidence type="ECO:0000256" key="4">
    <source>
        <dbReference type="ARBA" id="ARBA00022840"/>
    </source>
</evidence>